<dbReference type="InterPro" id="IPR052196">
    <property type="entry name" value="Bact_Kbp"/>
</dbReference>
<dbReference type="Proteomes" id="UP000034050">
    <property type="component" value="Unassembled WGS sequence"/>
</dbReference>
<dbReference type="InterPro" id="IPR018392">
    <property type="entry name" value="LysM"/>
</dbReference>
<accession>A0A0G1CLL6</accession>
<feature type="domain" description="LysM" evidence="3">
    <location>
        <begin position="143"/>
        <end position="190"/>
    </location>
</feature>
<evidence type="ECO:0000313" key="5">
    <source>
        <dbReference type="Proteomes" id="UP000034050"/>
    </source>
</evidence>
<keyword evidence="2" id="KW-0472">Membrane</keyword>
<dbReference type="AlphaFoldDB" id="A0A0G1CLL6"/>
<dbReference type="STRING" id="1618446.UV61_C0011G0047"/>
<dbReference type="InterPro" id="IPR036779">
    <property type="entry name" value="LysM_dom_sf"/>
</dbReference>
<proteinExistence type="predicted"/>
<evidence type="ECO:0000256" key="1">
    <source>
        <dbReference type="SAM" id="MobiDB-lite"/>
    </source>
</evidence>
<evidence type="ECO:0000259" key="3">
    <source>
        <dbReference type="PROSITE" id="PS51782"/>
    </source>
</evidence>
<name>A0A0G1CLL6_9BACT</name>
<feature type="domain" description="LysM" evidence="3">
    <location>
        <begin position="65"/>
        <end position="112"/>
    </location>
</feature>
<organism evidence="4 5">
    <name type="scientific">Candidatus Gottesmanbacteria bacterium GW2011_GWB1_43_11</name>
    <dbReference type="NCBI Taxonomy" id="1618446"/>
    <lineage>
        <taxon>Bacteria</taxon>
        <taxon>Candidatus Gottesmaniibacteriota</taxon>
    </lineage>
</organism>
<keyword evidence="2" id="KW-1133">Transmembrane helix</keyword>
<dbReference type="EMBL" id="LCFD01000011">
    <property type="protein sequence ID" value="KKS86399.1"/>
    <property type="molecule type" value="Genomic_DNA"/>
</dbReference>
<dbReference type="Pfam" id="PF01476">
    <property type="entry name" value="LysM"/>
    <property type="match status" value="2"/>
</dbReference>
<dbReference type="PANTHER" id="PTHR34700">
    <property type="entry name" value="POTASSIUM BINDING PROTEIN KBP"/>
    <property type="match status" value="1"/>
</dbReference>
<sequence length="192" mass="20540">MAKADTEEQLSESYISVGLGLLVVVVVGILLYNYFTQKGNKSAEEKTSEAEKIAQEATVSAKPGSTYTVQKGDTLWSISENSFKSGYNWSDIAKANNLTSPDQIEEGQKLVIPEASPISPTATETPAGSPVAATATTGTPSESSYTVVIGDSLWNIACKTYNDCYAWTKIAQANKLVNPNLIHPGNVFSLPR</sequence>
<feature type="transmembrane region" description="Helical" evidence="2">
    <location>
        <begin position="14"/>
        <end position="35"/>
    </location>
</feature>
<reference evidence="4 5" key="1">
    <citation type="journal article" date="2015" name="Nature">
        <title>rRNA introns, odd ribosomes, and small enigmatic genomes across a large radiation of phyla.</title>
        <authorList>
            <person name="Brown C.T."/>
            <person name="Hug L.A."/>
            <person name="Thomas B.C."/>
            <person name="Sharon I."/>
            <person name="Castelle C.J."/>
            <person name="Singh A."/>
            <person name="Wilkins M.J."/>
            <person name="Williams K.H."/>
            <person name="Banfield J.F."/>
        </authorList>
    </citation>
    <scope>NUCLEOTIDE SEQUENCE [LARGE SCALE GENOMIC DNA]</scope>
</reference>
<feature type="region of interest" description="Disordered" evidence="1">
    <location>
        <begin position="118"/>
        <end position="140"/>
    </location>
</feature>
<dbReference type="PANTHER" id="PTHR34700:SF4">
    <property type="entry name" value="PHAGE-LIKE ELEMENT PBSX PROTEIN XKDP"/>
    <property type="match status" value="1"/>
</dbReference>
<evidence type="ECO:0000256" key="2">
    <source>
        <dbReference type="SAM" id="Phobius"/>
    </source>
</evidence>
<gene>
    <name evidence="4" type="ORF">UV61_C0011G0047</name>
</gene>
<dbReference type="CDD" id="cd00118">
    <property type="entry name" value="LysM"/>
    <property type="match status" value="2"/>
</dbReference>
<protein>
    <submittedName>
        <fullName evidence="4">5'-Nucleotidase domain-containing protein</fullName>
    </submittedName>
</protein>
<dbReference type="SMART" id="SM00257">
    <property type="entry name" value="LysM"/>
    <property type="match status" value="2"/>
</dbReference>
<keyword evidence="2" id="KW-0812">Transmembrane</keyword>
<evidence type="ECO:0000313" key="4">
    <source>
        <dbReference type="EMBL" id="KKS86399.1"/>
    </source>
</evidence>
<dbReference type="SUPFAM" id="SSF54106">
    <property type="entry name" value="LysM domain"/>
    <property type="match status" value="2"/>
</dbReference>
<comment type="caution">
    <text evidence="4">The sequence shown here is derived from an EMBL/GenBank/DDBJ whole genome shotgun (WGS) entry which is preliminary data.</text>
</comment>
<dbReference type="PROSITE" id="PS51782">
    <property type="entry name" value="LYSM"/>
    <property type="match status" value="2"/>
</dbReference>
<dbReference type="Gene3D" id="3.10.350.10">
    <property type="entry name" value="LysM domain"/>
    <property type="match status" value="2"/>
</dbReference>